<evidence type="ECO:0000313" key="4">
    <source>
        <dbReference type="Proteomes" id="UP001337655"/>
    </source>
</evidence>
<sequence>MAPMKPIHPAAVHFPIAFLALAFGLDILHTLSGSLPSTITKSLPPPTDLTRASYHLLSLGLITAVPALVTGVREAVVLIAKQGMYETDASGYGVTMRTKVKALIAHAVANDLVMGLSLLVWYKKRANASETMLGKMGVGSLGTGEATYQPATWMVVLEGLLFAGLMMAANIGGSLTYIFGIGFAAGGGGASKKKA</sequence>
<accession>A0AAV9P180</accession>
<proteinExistence type="predicted"/>
<keyword evidence="1" id="KW-0812">Transmembrane</keyword>
<dbReference type="Pfam" id="PF09990">
    <property type="entry name" value="DUF2231"/>
    <property type="match status" value="1"/>
</dbReference>
<name>A0AAV9P180_9PEZI</name>
<protein>
    <recommendedName>
        <fullName evidence="2">DUF2231 domain-containing protein</fullName>
    </recommendedName>
</protein>
<feature type="transmembrane region" description="Helical" evidence="1">
    <location>
        <begin position="12"/>
        <end position="32"/>
    </location>
</feature>
<evidence type="ECO:0000256" key="1">
    <source>
        <dbReference type="SAM" id="Phobius"/>
    </source>
</evidence>
<comment type="caution">
    <text evidence="3">The sequence shown here is derived from an EMBL/GenBank/DDBJ whole genome shotgun (WGS) entry which is preliminary data.</text>
</comment>
<evidence type="ECO:0000259" key="2">
    <source>
        <dbReference type="Pfam" id="PF09990"/>
    </source>
</evidence>
<dbReference type="EMBL" id="JAVRRT010000015">
    <property type="protein sequence ID" value="KAK5165927.1"/>
    <property type="molecule type" value="Genomic_DNA"/>
</dbReference>
<keyword evidence="1" id="KW-1133">Transmembrane helix</keyword>
<dbReference type="InterPro" id="IPR019251">
    <property type="entry name" value="DUF2231_TM"/>
</dbReference>
<feature type="transmembrane region" description="Helical" evidence="1">
    <location>
        <begin position="160"/>
        <end position="185"/>
    </location>
</feature>
<feature type="transmembrane region" description="Helical" evidence="1">
    <location>
        <begin position="52"/>
        <end position="72"/>
    </location>
</feature>
<dbReference type="RefSeq" id="XP_064655939.1">
    <property type="nucleotide sequence ID" value="XM_064806080.1"/>
</dbReference>
<feature type="transmembrane region" description="Helical" evidence="1">
    <location>
        <begin position="103"/>
        <end position="122"/>
    </location>
</feature>
<keyword evidence="4" id="KW-1185">Reference proteome</keyword>
<evidence type="ECO:0000313" key="3">
    <source>
        <dbReference type="EMBL" id="KAK5165927.1"/>
    </source>
</evidence>
<organism evidence="3 4">
    <name type="scientific">Saxophila tyrrhenica</name>
    <dbReference type="NCBI Taxonomy" id="1690608"/>
    <lineage>
        <taxon>Eukaryota</taxon>
        <taxon>Fungi</taxon>
        <taxon>Dikarya</taxon>
        <taxon>Ascomycota</taxon>
        <taxon>Pezizomycotina</taxon>
        <taxon>Dothideomycetes</taxon>
        <taxon>Dothideomycetidae</taxon>
        <taxon>Mycosphaerellales</taxon>
        <taxon>Extremaceae</taxon>
        <taxon>Saxophila</taxon>
    </lineage>
</organism>
<feature type="domain" description="DUF2231" evidence="2">
    <location>
        <begin position="5"/>
        <end position="183"/>
    </location>
</feature>
<dbReference type="AlphaFoldDB" id="A0AAV9P180"/>
<dbReference type="Proteomes" id="UP001337655">
    <property type="component" value="Unassembled WGS sequence"/>
</dbReference>
<dbReference type="GeneID" id="89930183"/>
<gene>
    <name evidence="3" type="ORF">LTR77_008851</name>
</gene>
<keyword evidence="1" id="KW-0472">Membrane</keyword>
<reference evidence="3 4" key="1">
    <citation type="submission" date="2023-08" db="EMBL/GenBank/DDBJ databases">
        <title>Black Yeasts Isolated from many extreme environments.</title>
        <authorList>
            <person name="Coleine C."/>
            <person name="Stajich J.E."/>
            <person name="Selbmann L."/>
        </authorList>
    </citation>
    <scope>NUCLEOTIDE SEQUENCE [LARGE SCALE GENOMIC DNA]</scope>
    <source>
        <strain evidence="3 4">CCFEE 5935</strain>
    </source>
</reference>